<reference evidence="4 5" key="1">
    <citation type="journal article" date="2023" name="Int. J. Mol. Sci.">
        <title>De Novo Assembly and Annotation of 11 Diverse Shrub Willow (Salix) Genomes Reveals Novel Gene Organization in Sex-Linked Regions.</title>
        <authorList>
            <person name="Hyden B."/>
            <person name="Feng K."/>
            <person name="Yates T.B."/>
            <person name="Jawdy S."/>
            <person name="Cereghino C."/>
            <person name="Smart L.B."/>
            <person name="Muchero W."/>
        </authorList>
    </citation>
    <scope>NUCLEOTIDE SEQUENCE [LARGE SCALE GENOMIC DNA]</scope>
    <source>
        <tissue evidence="4">Shoot tip</tissue>
    </source>
</reference>
<dbReference type="Pfam" id="PF14309">
    <property type="entry name" value="DUF4378"/>
    <property type="match status" value="1"/>
</dbReference>
<dbReference type="InterPro" id="IPR022212">
    <property type="entry name" value="DUF3741"/>
</dbReference>
<feature type="domain" description="DUF3741" evidence="2">
    <location>
        <begin position="275"/>
        <end position="316"/>
    </location>
</feature>
<dbReference type="InterPro" id="IPR044257">
    <property type="entry name" value="TRM32-like"/>
</dbReference>
<evidence type="ECO:0000313" key="4">
    <source>
        <dbReference type="EMBL" id="KAJ6425403.1"/>
    </source>
</evidence>
<name>A0AAD6KLG2_9ROSI</name>
<evidence type="ECO:0000259" key="2">
    <source>
        <dbReference type="Pfam" id="PF12552"/>
    </source>
</evidence>
<proteinExistence type="predicted"/>
<accession>A0AAD6KLG2</accession>
<feature type="region of interest" description="Disordered" evidence="1">
    <location>
        <begin position="470"/>
        <end position="493"/>
    </location>
</feature>
<evidence type="ECO:0000259" key="3">
    <source>
        <dbReference type="Pfam" id="PF14309"/>
    </source>
</evidence>
<feature type="compositionally biased region" description="Basic and acidic residues" evidence="1">
    <location>
        <begin position="352"/>
        <end position="365"/>
    </location>
</feature>
<protein>
    <recommendedName>
        <fullName evidence="6">DUF4378 domain-containing protein</fullName>
    </recommendedName>
</protein>
<evidence type="ECO:0008006" key="6">
    <source>
        <dbReference type="Google" id="ProtNLM"/>
    </source>
</evidence>
<evidence type="ECO:0000256" key="1">
    <source>
        <dbReference type="SAM" id="MobiDB-lite"/>
    </source>
</evidence>
<dbReference type="Pfam" id="PF12552">
    <property type="entry name" value="DUF3741"/>
    <property type="match status" value="1"/>
</dbReference>
<dbReference type="PANTHER" id="PTHR47071">
    <property type="entry name" value="PROTEIN TRM32"/>
    <property type="match status" value="1"/>
</dbReference>
<keyword evidence="5" id="KW-1185">Reference proteome</keyword>
<gene>
    <name evidence="4" type="ORF">OIU84_026052</name>
</gene>
<dbReference type="Proteomes" id="UP001162972">
    <property type="component" value="Chromosome 16"/>
</dbReference>
<feature type="compositionally biased region" description="Basic and acidic residues" evidence="1">
    <location>
        <begin position="470"/>
        <end position="488"/>
    </location>
</feature>
<sequence>MGKNSEHHDSSVSIENNHPGCMWSILHVLKYHHWRYIKKKLHHKSGNRKHAKGTRWIFWTRINKTAFNYLKSVLIAAYQQVHPYRQIFRSRLPNFRKIPFQISVTVELRMGYHLLGDGNPGNIITDSKDGNHHSTVIDKKTQSISVTKASVKSRIKSRISDELSKRKGQHCRSSTYPIRSPLMRTDSFHHTELSDEDLVSDIRLSDGCPTIAAEQISSTTRLLDPPVPTSLEEYNREDCGPMLTSNHLGLNQVDVTEKELIENHSLLQENSNGKRQKPVHVKDLNMDASAQQSKGILDALDMINIHKDCFVKDLQESTNPLAHYMHHHYTFTTKMGYSVSFPLPGSSYEIGSRAREGKQKQEGLEKLQAGSHTQKSVEPKCREYIRSKSMSSIAAANSSLGSSHHIKNHAQNQVVVKHFKNLKQKIRHAIKESKNEKHRITMDAILDKIPHGHRFSKSLERIGVDNMMDHFNSRDGKDSPKSSDDYDHSLPSTSNSELYRISRTASFSESPDRYCQLYDSSFNNEVKQHYLETLKMKAEDGVSFQTSATKSMRRIFSLPDLKSYPYCSEDCSGSFPASHVGTITDGTVSTRCNFCEQNSHSHPTASRQLLGVDTENHVKGNNVESASDSVVGYQLGTTLVSNVETHANCTLVGDDLSNLMTVDKQDIRSPIETITEVVELTTLPVPDSKLHDVTTRPANILVTEECNMDTHTMTVTEDVIEKIDFTSNILNNGSHSSQVDAKDKAEFDYVKDVLTLSGFTGNALHGTWNSDDQPVHHSIFEEAEGCMLLDPECCGNEGGNCQHLLLFDLINEVLMEIYVNSYTYYPVPLSSLSHVRPMPVERHVLEEVWTNISWYLSSTTEGNHSLDYALSRDLAKSDGWMKLHYDTECAGLELEDLIFEDILDEILCA</sequence>
<dbReference type="EMBL" id="JAPFFJ010000006">
    <property type="protein sequence ID" value="KAJ6425403.1"/>
    <property type="molecule type" value="Genomic_DNA"/>
</dbReference>
<organism evidence="4 5">
    <name type="scientific">Salix udensis</name>
    <dbReference type="NCBI Taxonomy" id="889485"/>
    <lineage>
        <taxon>Eukaryota</taxon>
        <taxon>Viridiplantae</taxon>
        <taxon>Streptophyta</taxon>
        <taxon>Embryophyta</taxon>
        <taxon>Tracheophyta</taxon>
        <taxon>Spermatophyta</taxon>
        <taxon>Magnoliopsida</taxon>
        <taxon>eudicotyledons</taxon>
        <taxon>Gunneridae</taxon>
        <taxon>Pentapetalae</taxon>
        <taxon>rosids</taxon>
        <taxon>fabids</taxon>
        <taxon>Malpighiales</taxon>
        <taxon>Salicaceae</taxon>
        <taxon>Saliceae</taxon>
        <taxon>Salix</taxon>
    </lineage>
</organism>
<dbReference type="AlphaFoldDB" id="A0AAD6KLG2"/>
<dbReference type="PANTHER" id="PTHR47071:SF9">
    <property type="entry name" value="TRM32-LIKE PROTEIN (DUF3741)"/>
    <property type="match status" value="1"/>
</dbReference>
<feature type="domain" description="DUF4378" evidence="3">
    <location>
        <begin position="746"/>
        <end position="905"/>
    </location>
</feature>
<comment type="caution">
    <text evidence="4">The sequence shown here is derived from an EMBL/GenBank/DDBJ whole genome shotgun (WGS) entry which is preliminary data.</text>
</comment>
<dbReference type="InterPro" id="IPR025486">
    <property type="entry name" value="DUF4378"/>
</dbReference>
<evidence type="ECO:0000313" key="5">
    <source>
        <dbReference type="Proteomes" id="UP001162972"/>
    </source>
</evidence>
<feature type="region of interest" description="Disordered" evidence="1">
    <location>
        <begin position="352"/>
        <end position="379"/>
    </location>
</feature>